<reference evidence="2" key="1">
    <citation type="submission" date="2022-08" db="EMBL/GenBank/DDBJ databases">
        <authorList>
            <consortium name="DOE Joint Genome Institute"/>
            <person name="Min B."/>
            <person name="Riley R."/>
            <person name="Sierra-Patev S."/>
            <person name="Naranjo-Ortiz M."/>
            <person name="Looney B."/>
            <person name="Konkel Z."/>
            <person name="Slot J.C."/>
            <person name="Sakamoto Y."/>
            <person name="Steenwyk J.L."/>
            <person name="Rokas A."/>
            <person name="Carro J."/>
            <person name="Camarero S."/>
            <person name="Ferreira P."/>
            <person name="Molpeceres G."/>
            <person name="Ruiz-Duenas F.J."/>
            <person name="Serrano A."/>
            <person name="Henrissat B."/>
            <person name="Drula E."/>
            <person name="Hughes K.W."/>
            <person name="Mata J.L."/>
            <person name="Ishikawa N.K."/>
            <person name="Vargas-Isla R."/>
            <person name="Ushijima S."/>
            <person name="Smith C.A."/>
            <person name="Ahrendt S."/>
            <person name="Andreopoulos W."/>
            <person name="He G."/>
            <person name="Labutti K."/>
            <person name="Lipzen A."/>
            <person name="Ng V."/>
            <person name="Sandor L."/>
            <person name="Barry K."/>
            <person name="Martinez A.T."/>
            <person name="Xiao Y."/>
            <person name="Gibbons J.G."/>
            <person name="Terashima K."/>
            <person name="Hibbett D.S."/>
            <person name="Grigoriev I.V."/>
        </authorList>
    </citation>
    <scope>NUCLEOTIDE SEQUENCE</scope>
    <source>
        <strain evidence="2">TFB9207</strain>
    </source>
</reference>
<organism evidence="2 3">
    <name type="scientific">Lentinula raphanica</name>
    <dbReference type="NCBI Taxonomy" id="153919"/>
    <lineage>
        <taxon>Eukaryota</taxon>
        <taxon>Fungi</taxon>
        <taxon>Dikarya</taxon>
        <taxon>Basidiomycota</taxon>
        <taxon>Agaricomycotina</taxon>
        <taxon>Agaricomycetes</taxon>
        <taxon>Agaricomycetidae</taxon>
        <taxon>Agaricales</taxon>
        <taxon>Marasmiineae</taxon>
        <taxon>Omphalotaceae</taxon>
        <taxon>Lentinula</taxon>
    </lineage>
</organism>
<feature type="compositionally biased region" description="Polar residues" evidence="1">
    <location>
        <begin position="475"/>
        <end position="484"/>
    </location>
</feature>
<dbReference type="Proteomes" id="UP001163846">
    <property type="component" value="Unassembled WGS sequence"/>
</dbReference>
<feature type="compositionally biased region" description="Polar residues" evidence="1">
    <location>
        <begin position="119"/>
        <end position="137"/>
    </location>
</feature>
<proteinExistence type="predicted"/>
<evidence type="ECO:0000313" key="3">
    <source>
        <dbReference type="Proteomes" id="UP001163846"/>
    </source>
</evidence>
<feature type="compositionally biased region" description="Polar residues" evidence="1">
    <location>
        <begin position="149"/>
        <end position="174"/>
    </location>
</feature>
<sequence length="503" mass="55234">MSLSSPDSATYTTFDSSPSPNSSATSVSNEEDYTRPMDPTAAIPTQRSATTYDYSPHQHDSFSGTNVWNSVSKKSSPSSQQPLTICIPTPIPVATRLPTRDVGQARQSVVGPDDGEWARSQTSNGPPPSATSSNLSPLQAPDDFGQGYTDYTVNEQVLHQQSTQHPLAHSQSLPHISRYPNQQPRNPPYPFTYSSEFSHLSYNQQANNIYAPHPYNPTPTAPCEVSPTHSPLLSPFVPNDQHADDGITPHSSYTPFVPMDRVSQYTYNPTVSEATGHQAQDVYHDNSKRRSSGSFRYDYSLQYKQTAAVHVHAPPLEEQEQSCLPQYVSGHEIGGIEIQNGDAEASPEGAKVDKSLSQRQNRSLDTISTVSNGISSSSRYNHSPSYHRESPNDQESYSEEDIESEDYDDPSDGEYVYRERSRTASRQRGQPSYSAEASDFHHQGSSAANITAGLGRRRAATESAGTSYAPFPSDSYASGSSGNHNWLSHVRQSIFALSQLRRS</sequence>
<protein>
    <submittedName>
        <fullName evidence="2">Uncharacterized protein</fullName>
    </submittedName>
</protein>
<feature type="compositionally biased region" description="Polar residues" evidence="1">
    <location>
        <begin position="424"/>
        <end position="435"/>
    </location>
</feature>
<feature type="compositionally biased region" description="Low complexity" evidence="1">
    <location>
        <begin position="366"/>
        <end position="384"/>
    </location>
</feature>
<evidence type="ECO:0000313" key="2">
    <source>
        <dbReference type="EMBL" id="KAJ3839252.1"/>
    </source>
</evidence>
<comment type="caution">
    <text evidence="2">The sequence shown here is derived from an EMBL/GenBank/DDBJ whole genome shotgun (WGS) entry which is preliminary data.</text>
</comment>
<accession>A0AA38UI75</accession>
<feature type="compositionally biased region" description="Polar residues" evidence="1">
    <location>
        <begin position="1"/>
        <end position="15"/>
    </location>
</feature>
<name>A0AA38UI75_9AGAR</name>
<feature type="compositionally biased region" description="Low complexity" evidence="1">
    <location>
        <begin position="66"/>
        <end position="82"/>
    </location>
</feature>
<evidence type="ECO:0000256" key="1">
    <source>
        <dbReference type="SAM" id="MobiDB-lite"/>
    </source>
</evidence>
<feature type="region of interest" description="Disordered" evidence="1">
    <location>
        <begin position="340"/>
        <end position="484"/>
    </location>
</feature>
<gene>
    <name evidence="2" type="ORF">F5878DRAFT_133363</name>
</gene>
<dbReference type="EMBL" id="MU806139">
    <property type="protein sequence ID" value="KAJ3839252.1"/>
    <property type="molecule type" value="Genomic_DNA"/>
</dbReference>
<feature type="compositionally biased region" description="Low complexity" evidence="1">
    <location>
        <begin position="16"/>
        <end position="28"/>
    </location>
</feature>
<feature type="region of interest" description="Disordered" evidence="1">
    <location>
        <begin position="1"/>
        <end position="193"/>
    </location>
</feature>
<keyword evidence="3" id="KW-1185">Reference proteome</keyword>
<dbReference type="AlphaFoldDB" id="A0AA38UI75"/>
<feature type="compositionally biased region" description="Polar residues" evidence="1">
    <location>
        <begin position="43"/>
        <end position="53"/>
    </location>
</feature>
<feature type="compositionally biased region" description="Acidic residues" evidence="1">
    <location>
        <begin position="396"/>
        <end position="412"/>
    </location>
</feature>